<dbReference type="Proteomes" id="UP000240080">
    <property type="component" value="Chromosome 11"/>
</dbReference>
<evidence type="ECO:0000313" key="1">
    <source>
        <dbReference type="Ensembl" id="ENSPPAP00000005819.1"/>
    </source>
</evidence>
<accession>A0A2R8ZLJ3</accession>
<reference evidence="1" key="2">
    <citation type="submission" date="2025-08" db="UniProtKB">
        <authorList>
            <consortium name="Ensembl"/>
        </authorList>
    </citation>
    <scope>IDENTIFICATION</scope>
</reference>
<organism evidence="1 2">
    <name type="scientific">Pan paniscus</name>
    <name type="common">Pygmy chimpanzee</name>
    <name type="synonym">Bonobo</name>
    <dbReference type="NCBI Taxonomy" id="9597"/>
    <lineage>
        <taxon>Eukaryota</taxon>
        <taxon>Metazoa</taxon>
        <taxon>Chordata</taxon>
        <taxon>Craniata</taxon>
        <taxon>Vertebrata</taxon>
        <taxon>Euteleostomi</taxon>
        <taxon>Mammalia</taxon>
        <taxon>Eutheria</taxon>
        <taxon>Euarchontoglires</taxon>
        <taxon>Primates</taxon>
        <taxon>Haplorrhini</taxon>
        <taxon>Catarrhini</taxon>
        <taxon>Hominidae</taxon>
        <taxon>Pan</taxon>
    </lineage>
</organism>
<protein>
    <submittedName>
        <fullName evidence="1">Uncharacterized protein</fullName>
    </submittedName>
</protein>
<reference evidence="1" key="3">
    <citation type="submission" date="2025-09" db="UniProtKB">
        <authorList>
            <consortium name="Ensembl"/>
        </authorList>
    </citation>
    <scope>IDENTIFICATION</scope>
</reference>
<name>A0A2R8ZLJ3_PANPA</name>
<dbReference type="Bgee" id="ENSPPAG00000023660">
    <property type="expression patterns" value="Expressed in prefrontal cortex and 6 other cell types or tissues"/>
</dbReference>
<dbReference type="EMBL" id="AJFE02101352">
    <property type="status" value="NOT_ANNOTATED_CDS"/>
    <property type="molecule type" value="Genomic_DNA"/>
</dbReference>
<proteinExistence type="predicted"/>
<reference evidence="1 2" key="1">
    <citation type="journal article" date="2012" name="Nature">
        <title>The bonobo genome compared with the chimpanzee and human genomes.</title>
        <authorList>
            <person name="Prufer K."/>
            <person name="Munch K."/>
            <person name="Hellmann I."/>
            <person name="Akagi K."/>
            <person name="Miller J.R."/>
            <person name="Walenz B."/>
            <person name="Koren S."/>
            <person name="Sutton G."/>
            <person name="Kodira C."/>
            <person name="Winer R."/>
            <person name="Knight J.R."/>
            <person name="Mullikin J.C."/>
            <person name="Meader S.J."/>
            <person name="Ponting C.P."/>
            <person name="Lunter G."/>
            <person name="Higashino S."/>
            <person name="Hobolth A."/>
            <person name="Dutheil J."/>
            <person name="Karakoc E."/>
            <person name="Alkan C."/>
            <person name="Sajjadian S."/>
            <person name="Catacchio C.R."/>
            <person name="Ventura M."/>
            <person name="Marques-Bonet T."/>
            <person name="Eichler E.E."/>
            <person name="Andre C."/>
            <person name="Atencia R."/>
            <person name="Mugisha L."/>
            <person name="Junhold J."/>
            <person name="Patterson N."/>
            <person name="Siebauer M."/>
            <person name="Good J.M."/>
            <person name="Fischer A."/>
            <person name="Ptak S.E."/>
            <person name="Lachmann M."/>
            <person name="Symer D.E."/>
            <person name="Mailund T."/>
            <person name="Schierup M.H."/>
            <person name="Andres A.M."/>
            <person name="Kelso J."/>
            <person name="Paabo S."/>
        </authorList>
    </citation>
    <scope>NUCLEOTIDE SEQUENCE [LARGE SCALE GENOMIC DNA]</scope>
</reference>
<sequence length="194" mass="20635">MRACLTTTSLPMPACLLTRHPLLCPRRTMPVTSGCRMPSTSASEELGGRGHAPMQKAQKLPLRQALRLRSLRLPPYRLTSQEGQACIPQRRNCQTLSPVLGWLALGWAPRVQPLLMALGLQFFHMCAPPAWPTLSLAVGPEASSLPLGVSGIGMSAWLPSPPHLLLLSAAAGSGASHLRALGSSALEGLQDPSQ</sequence>
<dbReference type="OMA" id="CAPPAWP"/>
<evidence type="ECO:0000313" key="2">
    <source>
        <dbReference type="Proteomes" id="UP000240080"/>
    </source>
</evidence>
<keyword evidence="2" id="KW-1185">Reference proteome</keyword>
<dbReference type="AlphaFoldDB" id="A0A2R8ZLJ3"/>
<dbReference type="Ensembl" id="ENSPPAT00000026034.1">
    <property type="protein sequence ID" value="ENSPPAP00000005819.1"/>
    <property type="gene ID" value="ENSPPAG00000023660.1"/>
</dbReference>